<gene>
    <name evidence="6" type="ORF">SAMN05660235_01727</name>
</gene>
<dbReference type="PROSITE" id="PS51257">
    <property type="entry name" value="PROKAR_LIPOPROTEIN"/>
    <property type="match status" value="1"/>
</dbReference>
<feature type="signal peptide" evidence="4">
    <location>
        <begin position="1"/>
        <end position="21"/>
    </location>
</feature>
<dbReference type="EMBL" id="FNBU01000012">
    <property type="protein sequence ID" value="SDF47974.1"/>
    <property type="molecule type" value="Genomic_DNA"/>
</dbReference>
<feature type="chain" id="PRO_5038894696" evidence="4">
    <location>
        <begin position="22"/>
        <end position="358"/>
    </location>
</feature>
<dbReference type="PANTHER" id="PTHR30024:SF47">
    <property type="entry name" value="TAURINE-BINDING PERIPLASMIC PROTEIN"/>
    <property type="match status" value="1"/>
</dbReference>
<evidence type="ECO:0000313" key="6">
    <source>
        <dbReference type="EMBL" id="SDF47974.1"/>
    </source>
</evidence>
<comment type="similarity">
    <text evidence="2">Belongs to the bacterial solute-binding protein SsuA/TauA family.</text>
</comment>
<name>A0A1G7LF76_9FIRM</name>
<dbReference type="RefSeq" id="WP_093689977.1">
    <property type="nucleotide sequence ID" value="NZ_FNBU01000012.1"/>
</dbReference>
<protein>
    <submittedName>
        <fullName evidence="6">NitT/TauT family transport system substrate-binding protein</fullName>
    </submittedName>
</protein>
<dbReference type="OrthoDB" id="9815602at2"/>
<evidence type="ECO:0000256" key="1">
    <source>
        <dbReference type="ARBA" id="ARBA00004418"/>
    </source>
</evidence>
<keyword evidence="7" id="KW-1185">Reference proteome</keyword>
<dbReference type="GO" id="GO:0042597">
    <property type="term" value="C:periplasmic space"/>
    <property type="evidence" value="ECO:0007669"/>
    <property type="project" value="UniProtKB-SubCell"/>
</dbReference>
<dbReference type="PANTHER" id="PTHR30024">
    <property type="entry name" value="ALIPHATIC SULFONATES-BINDING PROTEIN-RELATED"/>
    <property type="match status" value="1"/>
</dbReference>
<keyword evidence="3 4" id="KW-0732">Signal</keyword>
<evidence type="ECO:0000259" key="5">
    <source>
        <dbReference type="Pfam" id="PF09084"/>
    </source>
</evidence>
<evidence type="ECO:0000313" key="7">
    <source>
        <dbReference type="Proteomes" id="UP000243333"/>
    </source>
</evidence>
<evidence type="ECO:0000256" key="2">
    <source>
        <dbReference type="ARBA" id="ARBA00010742"/>
    </source>
</evidence>
<organism evidence="6 7">
    <name type="scientific">Sporolituus thermophilus DSM 23256</name>
    <dbReference type="NCBI Taxonomy" id="1123285"/>
    <lineage>
        <taxon>Bacteria</taxon>
        <taxon>Bacillati</taxon>
        <taxon>Bacillota</taxon>
        <taxon>Negativicutes</taxon>
        <taxon>Selenomonadales</taxon>
        <taxon>Sporomusaceae</taxon>
        <taxon>Sporolituus</taxon>
    </lineage>
</organism>
<evidence type="ECO:0000256" key="3">
    <source>
        <dbReference type="ARBA" id="ARBA00022729"/>
    </source>
</evidence>
<feature type="domain" description="SsuA/THI5-like" evidence="5">
    <location>
        <begin position="62"/>
        <end position="269"/>
    </location>
</feature>
<proteinExistence type="inferred from homology"/>
<accession>A0A1G7LF76</accession>
<comment type="subcellular location">
    <subcellularLocation>
        <location evidence="1">Periplasm</location>
    </subcellularLocation>
</comment>
<evidence type="ECO:0000256" key="4">
    <source>
        <dbReference type="SAM" id="SignalP"/>
    </source>
</evidence>
<dbReference type="SUPFAM" id="SSF53850">
    <property type="entry name" value="Periplasmic binding protein-like II"/>
    <property type="match status" value="1"/>
</dbReference>
<sequence>MKKRLLAALVALIVAALLITACGQKPSAQVTPQKGPAWAPSLAPLPQEVVVKVGMKQVVSDAGILIGMAKGYYQDLGIKIEPVQFNSGQEMINQLAAGQLDVGATVTASGLFNAMSRDIPVKIVADKGINVPGKGYYRLVIRKDLVDTIKDYKDLRGRKIAIVGTASLDEIALVRTLQKGGLTTKDIDLQVIRAFPDMLVSLGNKSIDAAMVIEPFVTQGMVKGILDPWKDPSEYDPDAQTALLVFGTSMTKRPEVANRFMTAYVKALRDYNDAFFKNKNKTEIVDILCKYSVVKDPALYDKMFPTGLNPDGYVRMKGIAMDLEWYKANNLLKSDIKLEDAVDNSFVDFAVNVLGKYK</sequence>
<dbReference type="InterPro" id="IPR015168">
    <property type="entry name" value="SsuA/THI5"/>
</dbReference>
<dbReference type="STRING" id="1123285.SAMN05660235_01727"/>
<dbReference type="Gene3D" id="3.40.190.10">
    <property type="entry name" value="Periplasmic binding protein-like II"/>
    <property type="match status" value="2"/>
</dbReference>
<dbReference type="Pfam" id="PF09084">
    <property type="entry name" value="NMT1"/>
    <property type="match status" value="1"/>
</dbReference>
<reference evidence="7" key="1">
    <citation type="submission" date="2016-10" db="EMBL/GenBank/DDBJ databases">
        <authorList>
            <person name="Varghese N."/>
            <person name="Submissions S."/>
        </authorList>
    </citation>
    <scope>NUCLEOTIDE SEQUENCE [LARGE SCALE GENOMIC DNA]</scope>
    <source>
        <strain evidence="7">DSM 23256</strain>
    </source>
</reference>
<dbReference type="AlphaFoldDB" id="A0A1G7LF76"/>
<dbReference type="Proteomes" id="UP000243333">
    <property type="component" value="Unassembled WGS sequence"/>
</dbReference>